<keyword evidence="2" id="KW-1185">Reference proteome</keyword>
<dbReference type="AlphaFoldDB" id="A0A840BNS3"/>
<dbReference type="EMBL" id="JACIET010000002">
    <property type="protein sequence ID" value="MBB4013188.1"/>
    <property type="molecule type" value="Genomic_DNA"/>
</dbReference>
<evidence type="ECO:0000313" key="2">
    <source>
        <dbReference type="Proteomes" id="UP000561045"/>
    </source>
</evidence>
<organism evidence="1 2">
    <name type="scientific">Niveibacterium umoris</name>
    <dbReference type="NCBI Taxonomy" id="1193620"/>
    <lineage>
        <taxon>Bacteria</taxon>
        <taxon>Pseudomonadati</taxon>
        <taxon>Pseudomonadota</taxon>
        <taxon>Betaproteobacteria</taxon>
        <taxon>Rhodocyclales</taxon>
        <taxon>Rhodocyclaceae</taxon>
        <taxon>Niveibacterium</taxon>
    </lineage>
</organism>
<dbReference type="RefSeq" id="WP_183635096.1">
    <property type="nucleotide sequence ID" value="NZ_BAABLE010000005.1"/>
</dbReference>
<proteinExistence type="predicted"/>
<dbReference type="Proteomes" id="UP000561045">
    <property type="component" value="Unassembled WGS sequence"/>
</dbReference>
<reference evidence="1 2" key="1">
    <citation type="submission" date="2020-08" db="EMBL/GenBank/DDBJ databases">
        <title>Genomic Encyclopedia of Type Strains, Phase IV (KMG-IV): sequencing the most valuable type-strain genomes for metagenomic binning, comparative biology and taxonomic classification.</title>
        <authorList>
            <person name="Goeker M."/>
        </authorList>
    </citation>
    <scope>NUCLEOTIDE SEQUENCE [LARGE SCALE GENOMIC DNA]</scope>
    <source>
        <strain evidence="1 2">DSM 106739</strain>
    </source>
</reference>
<gene>
    <name evidence="1" type="ORF">GGR36_002534</name>
</gene>
<evidence type="ECO:0000313" key="1">
    <source>
        <dbReference type="EMBL" id="MBB4013188.1"/>
    </source>
</evidence>
<accession>A0A840BNS3</accession>
<sequence length="125" mass="13139">MDTAMPVGGVLLPPGRHFGLAQPMLGGLGGLFVQCADGERVTGFSEIDDPKGTLINLTPQRVGKRWRVVSVGDPLLHACVLPGEIVLFGSKEELSARIADELSNLDLDPLIAAELETFCTAVAGT</sequence>
<name>A0A840BNS3_9RHOO</name>
<comment type="caution">
    <text evidence="1">The sequence shown here is derived from an EMBL/GenBank/DDBJ whole genome shotgun (WGS) entry which is preliminary data.</text>
</comment>
<protein>
    <submittedName>
        <fullName evidence="1">Uncharacterized protein</fullName>
    </submittedName>
</protein>